<gene>
    <name evidence="1" type="ORF">R6U77_09370</name>
</gene>
<proteinExistence type="predicted"/>
<evidence type="ECO:0000313" key="2">
    <source>
        <dbReference type="Proteomes" id="UP001322664"/>
    </source>
</evidence>
<dbReference type="RefSeq" id="WP_319838262.1">
    <property type="nucleotide sequence ID" value="NZ_CP137624.1"/>
</dbReference>
<dbReference type="Proteomes" id="UP001322664">
    <property type="component" value="Chromosome"/>
</dbReference>
<dbReference type="Pfam" id="PF07070">
    <property type="entry name" value="Spo0M"/>
    <property type="match status" value="1"/>
</dbReference>
<dbReference type="PANTHER" id="PTHR40053:SF1">
    <property type="entry name" value="SPORULATION-CONTROL PROTEIN SPO0M"/>
    <property type="match status" value="1"/>
</dbReference>
<dbReference type="PANTHER" id="PTHR40053">
    <property type="entry name" value="SPORULATION-CONTROL PROTEIN SPO0M"/>
    <property type="match status" value="1"/>
</dbReference>
<name>A0ABZ0S673_9BACI</name>
<dbReference type="InterPro" id="IPR009776">
    <property type="entry name" value="Spore_0_M"/>
</dbReference>
<protein>
    <submittedName>
        <fullName evidence="1">Sporulation protein</fullName>
    </submittedName>
</protein>
<dbReference type="EMBL" id="CP137624">
    <property type="protein sequence ID" value="WPK13832.1"/>
    <property type="molecule type" value="Genomic_DNA"/>
</dbReference>
<accession>A0ABZ0S673</accession>
<organism evidence="1 2">
    <name type="scientific">Lysinibacillus louembei</name>
    <dbReference type="NCBI Taxonomy" id="1470088"/>
    <lineage>
        <taxon>Bacteria</taxon>
        <taxon>Bacillati</taxon>
        <taxon>Bacillota</taxon>
        <taxon>Bacilli</taxon>
        <taxon>Bacillales</taxon>
        <taxon>Bacillaceae</taxon>
        <taxon>Lysinibacillus</taxon>
    </lineage>
</organism>
<reference evidence="1 2" key="1">
    <citation type="submission" date="2023-09" db="EMBL/GenBank/DDBJ databases">
        <authorList>
            <person name="Page C.A."/>
            <person name="Perez-Diaz I.M."/>
        </authorList>
    </citation>
    <scope>NUCLEOTIDE SEQUENCE [LARGE SCALE GENOMIC DNA]</scope>
    <source>
        <strain evidence="1 2">Ll15</strain>
    </source>
</reference>
<evidence type="ECO:0000313" key="1">
    <source>
        <dbReference type="EMBL" id="WPK13832.1"/>
    </source>
</evidence>
<sequence length="254" mass="28481">MSFFNKVLASVGIGSATVDTKLQYTTYNVGDVVSGIVEIKGGNAEQQIDTIYLNLCANYLKEVNDSKRNETAVLKSMKLNEAFTIRANEFHSIPFSFVLPTDVPVTLGQTRVWIQTGLDIKAAVDPTDKDYIEIKPTPLATEIIHEVQQLGFHLRKVDCEAAPARYRQSYPFLQEFEFVPTANTYRGRLDELELVFLSQTERSAEILLQVDRKVRGLASLLSEALDMDESFVRLTISEGDSISAKLQQAINKHM</sequence>
<keyword evidence="2" id="KW-1185">Reference proteome</keyword>